<dbReference type="Pfam" id="PF03724">
    <property type="entry name" value="META"/>
    <property type="match status" value="1"/>
</dbReference>
<evidence type="ECO:0000259" key="1">
    <source>
        <dbReference type="Pfam" id="PF03724"/>
    </source>
</evidence>
<proteinExistence type="predicted"/>
<keyword evidence="3" id="KW-1185">Reference proteome</keyword>
<dbReference type="InterPro" id="IPR005184">
    <property type="entry name" value="DUF306_Meta_HslJ"/>
</dbReference>
<dbReference type="InterPro" id="IPR038670">
    <property type="entry name" value="HslJ-like_sf"/>
</dbReference>
<gene>
    <name evidence="2" type="ORF">OCOJLMKI_3528</name>
</gene>
<name>A0ABQ4S1M4_9HYPH</name>
<dbReference type="EMBL" id="BPQP01000058">
    <property type="protein sequence ID" value="GJD96307.1"/>
    <property type="molecule type" value="Genomic_DNA"/>
</dbReference>
<dbReference type="PANTHER" id="PTHR35535">
    <property type="entry name" value="HEAT SHOCK PROTEIN HSLJ"/>
    <property type="match status" value="1"/>
</dbReference>
<reference evidence="2" key="2">
    <citation type="submission" date="2021-08" db="EMBL/GenBank/DDBJ databases">
        <authorList>
            <person name="Tani A."/>
            <person name="Ola A."/>
            <person name="Ogura Y."/>
            <person name="Katsura K."/>
            <person name="Hayashi T."/>
        </authorList>
    </citation>
    <scope>NUCLEOTIDE SEQUENCE</scope>
    <source>
        <strain evidence="2">DSM 19015</strain>
    </source>
</reference>
<accession>A0ABQ4S1M4</accession>
<dbReference type="InterPro" id="IPR053147">
    <property type="entry name" value="Hsp_HslJ-like"/>
</dbReference>
<evidence type="ECO:0000313" key="3">
    <source>
        <dbReference type="Proteomes" id="UP001055125"/>
    </source>
</evidence>
<evidence type="ECO:0000313" key="2">
    <source>
        <dbReference type="EMBL" id="GJD96307.1"/>
    </source>
</evidence>
<comment type="caution">
    <text evidence="2">The sequence shown here is derived from an EMBL/GenBank/DDBJ whole genome shotgun (WGS) entry which is preliminary data.</text>
</comment>
<dbReference type="Gene3D" id="2.40.128.270">
    <property type="match status" value="1"/>
</dbReference>
<dbReference type="PANTHER" id="PTHR35535:SF1">
    <property type="entry name" value="HEAT SHOCK PROTEIN HSLJ"/>
    <property type="match status" value="1"/>
</dbReference>
<organism evidence="2 3">
    <name type="scientific">Methylobacterium iners</name>
    <dbReference type="NCBI Taxonomy" id="418707"/>
    <lineage>
        <taxon>Bacteria</taxon>
        <taxon>Pseudomonadati</taxon>
        <taxon>Pseudomonadota</taxon>
        <taxon>Alphaproteobacteria</taxon>
        <taxon>Hyphomicrobiales</taxon>
        <taxon>Methylobacteriaceae</taxon>
        <taxon>Methylobacterium</taxon>
    </lineage>
</organism>
<protein>
    <recommendedName>
        <fullName evidence="1">DUF306 domain-containing protein</fullName>
    </recommendedName>
</protein>
<dbReference type="Proteomes" id="UP001055125">
    <property type="component" value="Unassembled WGS sequence"/>
</dbReference>
<sequence>MGGFDGMDEGLALTDAATDLVPVTTNAMHAREGGQTMRAIVFAAVACAIAAGSAVTSVQAQGVTGFGRDAREKPDKKQYIPATKPQEKIFPLDATWTAVSLNGKQFNGADRPSFIIDKQYRARGYGGCNTFAATAFPLRDQQLAVGPLALTKKSCDKGLGSLEQDFFIALRTAGQWDIVGSQLVIKSQKGELRFDRAL</sequence>
<reference evidence="2" key="1">
    <citation type="journal article" date="2021" name="Front. Microbiol.">
        <title>Comprehensive Comparative Genomics and Phenotyping of Methylobacterium Species.</title>
        <authorList>
            <person name="Alessa O."/>
            <person name="Ogura Y."/>
            <person name="Fujitani Y."/>
            <person name="Takami H."/>
            <person name="Hayashi T."/>
            <person name="Sahin N."/>
            <person name="Tani A."/>
        </authorList>
    </citation>
    <scope>NUCLEOTIDE SEQUENCE</scope>
    <source>
        <strain evidence="2">DSM 19015</strain>
    </source>
</reference>
<feature type="domain" description="DUF306" evidence="1">
    <location>
        <begin position="94"/>
        <end position="191"/>
    </location>
</feature>